<evidence type="ECO:0000313" key="1">
    <source>
        <dbReference type="EMBL" id="MQY15794.1"/>
    </source>
</evidence>
<protein>
    <submittedName>
        <fullName evidence="1">Uncharacterized protein</fullName>
    </submittedName>
</protein>
<sequence>MDDSTRMIRNLVRGILNEFEELPIAVSTLRDSALSVGVLGNEAGVYGVCPKDTGGLIEDCPENRGVELRHIDILGRGSELEMIVLRCSEGRAGPTIDRPCGLVRDGYATWSPCRDGTSKEPVYTYDLHRFAAL</sequence>
<dbReference type="Proteomes" id="UP000466345">
    <property type="component" value="Unassembled WGS sequence"/>
</dbReference>
<dbReference type="AlphaFoldDB" id="A0A7K0CSU7"/>
<reference evidence="1 2" key="1">
    <citation type="submission" date="2019-10" db="EMBL/GenBank/DDBJ databases">
        <title>Streptomyces smaragdinus sp. nov. and Streptomyces fabii sp. nov., isolated from the gut of fungus growing-termite Macrotermes natalensis.</title>
        <authorList>
            <person name="Schwitalla J."/>
            <person name="Benndorf R."/>
            <person name="Martin K."/>
            <person name="De Beer W."/>
            <person name="Kaster A.-K."/>
            <person name="Vollmers J."/>
            <person name="Poulsen M."/>
            <person name="Beemelmanns C."/>
        </authorList>
    </citation>
    <scope>NUCLEOTIDE SEQUENCE [LARGE SCALE GENOMIC DNA]</scope>
    <source>
        <strain evidence="1 2">RB5</strain>
    </source>
</reference>
<proteinExistence type="predicted"/>
<organism evidence="1 2">
    <name type="scientific">Streptomyces smaragdinus</name>
    <dbReference type="NCBI Taxonomy" id="2585196"/>
    <lineage>
        <taxon>Bacteria</taxon>
        <taxon>Bacillati</taxon>
        <taxon>Actinomycetota</taxon>
        <taxon>Actinomycetes</taxon>
        <taxon>Kitasatosporales</taxon>
        <taxon>Streptomycetaceae</taxon>
        <taxon>Streptomyces</taxon>
    </lineage>
</organism>
<keyword evidence="2" id="KW-1185">Reference proteome</keyword>
<dbReference type="EMBL" id="WEGJ01000039">
    <property type="protein sequence ID" value="MQY15794.1"/>
    <property type="molecule type" value="Genomic_DNA"/>
</dbReference>
<name>A0A7K0CSU7_9ACTN</name>
<comment type="caution">
    <text evidence="1">The sequence shown here is derived from an EMBL/GenBank/DDBJ whole genome shotgun (WGS) entry which is preliminary data.</text>
</comment>
<gene>
    <name evidence="1" type="ORF">SRB5_59850</name>
</gene>
<evidence type="ECO:0000313" key="2">
    <source>
        <dbReference type="Proteomes" id="UP000466345"/>
    </source>
</evidence>
<accession>A0A7K0CSU7</accession>